<dbReference type="EMBL" id="KQ947410">
    <property type="protein sequence ID" value="KUJ19748.1"/>
    <property type="molecule type" value="Genomic_DNA"/>
</dbReference>
<organism evidence="2 3">
    <name type="scientific">Mollisia scopiformis</name>
    <name type="common">Conifer needle endophyte fungus</name>
    <name type="synonym">Phialocephala scopiformis</name>
    <dbReference type="NCBI Taxonomy" id="149040"/>
    <lineage>
        <taxon>Eukaryota</taxon>
        <taxon>Fungi</taxon>
        <taxon>Dikarya</taxon>
        <taxon>Ascomycota</taxon>
        <taxon>Pezizomycotina</taxon>
        <taxon>Leotiomycetes</taxon>
        <taxon>Helotiales</taxon>
        <taxon>Mollisiaceae</taxon>
        <taxon>Mollisia</taxon>
    </lineage>
</organism>
<gene>
    <name evidence="2" type="ORF">LY89DRAFT_459580</name>
</gene>
<dbReference type="AlphaFoldDB" id="A0A194XHW2"/>
<sequence length="176" mass="19349">MHERFFEQIGRPPNDSNHVLSDPHAERLGRRPRSADLSVIHSLSANLEVGPLGRKKLEPQSWISCWFPFVAIANEAEVLRLTSASPGLGCQDLFIYSCSAFVDISSSLAQKRIQTVVFAGKANLIAELANDSTQVSVPTTFFKALQLVELFSLMGIDSKFMICSIPHACILSDKST</sequence>
<dbReference type="RefSeq" id="XP_018074103.1">
    <property type="nucleotide sequence ID" value="XM_018207675.1"/>
</dbReference>
<dbReference type="Proteomes" id="UP000070700">
    <property type="component" value="Unassembled WGS sequence"/>
</dbReference>
<proteinExistence type="predicted"/>
<feature type="region of interest" description="Disordered" evidence="1">
    <location>
        <begin position="1"/>
        <end position="33"/>
    </location>
</feature>
<evidence type="ECO:0000313" key="2">
    <source>
        <dbReference type="EMBL" id="KUJ19748.1"/>
    </source>
</evidence>
<name>A0A194XHW2_MOLSC</name>
<evidence type="ECO:0000256" key="1">
    <source>
        <dbReference type="SAM" id="MobiDB-lite"/>
    </source>
</evidence>
<protein>
    <submittedName>
        <fullName evidence="2">Uncharacterized protein</fullName>
    </submittedName>
</protein>
<dbReference type="GeneID" id="28817401"/>
<evidence type="ECO:0000313" key="3">
    <source>
        <dbReference type="Proteomes" id="UP000070700"/>
    </source>
</evidence>
<reference evidence="2 3" key="1">
    <citation type="submission" date="2015-10" db="EMBL/GenBank/DDBJ databases">
        <title>Full genome of DAOMC 229536 Phialocephala scopiformis, a fungal endophyte of spruce producing the potent anti-insectan compound rugulosin.</title>
        <authorList>
            <consortium name="DOE Joint Genome Institute"/>
            <person name="Walker A.K."/>
            <person name="Frasz S.L."/>
            <person name="Seifert K.A."/>
            <person name="Miller J.D."/>
            <person name="Mondo S.J."/>
            <person name="Labutti K."/>
            <person name="Lipzen A."/>
            <person name="Dockter R."/>
            <person name="Kennedy M."/>
            <person name="Grigoriev I.V."/>
            <person name="Spatafora J.W."/>
        </authorList>
    </citation>
    <scope>NUCLEOTIDE SEQUENCE [LARGE SCALE GENOMIC DNA]</scope>
    <source>
        <strain evidence="2 3">CBS 120377</strain>
    </source>
</reference>
<accession>A0A194XHW2</accession>
<dbReference type="KEGG" id="psco:LY89DRAFT_459580"/>
<keyword evidence="3" id="KW-1185">Reference proteome</keyword>
<dbReference type="InParanoid" id="A0A194XHW2"/>